<evidence type="ECO:0000256" key="5">
    <source>
        <dbReference type="ARBA" id="ARBA00023139"/>
    </source>
</evidence>
<organism evidence="8 9">
    <name type="scientific">Bacillus subtilis</name>
    <dbReference type="NCBI Taxonomy" id="1423"/>
    <lineage>
        <taxon>Bacteria</taxon>
        <taxon>Bacillati</taxon>
        <taxon>Bacillota</taxon>
        <taxon>Bacilli</taxon>
        <taxon>Bacillales</taxon>
        <taxon>Bacillaceae</taxon>
        <taxon>Bacillus</taxon>
    </lineage>
</organism>
<protein>
    <recommendedName>
        <fullName evidence="10">MetQ/NlpA family ABC transporter substrate-binding protein</fullName>
    </recommendedName>
</protein>
<feature type="chain" id="PRO_5039294763" description="MetQ/NlpA family ABC transporter substrate-binding protein" evidence="7">
    <location>
        <begin position="22"/>
        <end position="276"/>
    </location>
</feature>
<feature type="signal peptide" evidence="7">
    <location>
        <begin position="1"/>
        <end position="21"/>
    </location>
</feature>
<evidence type="ECO:0000256" key="6">
    <source>
        <dbReference type="ARBA" id="ARBA00023288"/>
    </source>
</evidence>
<evidence type="ECO:0000256" key="4">
    <source>
        <dbReference type="ARBA" id="ARBA00023136"/>
    </source>
</evidence>
<keyword evidence="4" id="KW-0472">Membrane</keyword>
<dbReference type="Pfam" id="PF03180">
    <property type="entry name" value="Lipoprotein_9"/>
    <property type="match status" value="1"/>
</dbReference>
<keyword evidence="3 7" id="KW-0732">Signal</keyword>
<evidence type="ECO:0000256" key="1">
    <source>
        <dbReference type="ARBA" id="ARBA00004635"/>
    </source>
</evidence>
<evidence type="ECO:0000256" key="7">
    <source>
        <dbReference type="SAM" id="SignalP"/>
    </source>
</evidence>
<evidence type="ECO:0000313" key="9">
    <source>
        <dbReference type="Proteomes" id="UP000032247"/>
    </source>
</evidence>
<dbReference type="Proteomes" id="UP000032247">
    <property type="component" value="Unassembled WGS sequence"/>
</dbReference>
<dbReference type="AlphaFoldDB" id="A0A0D1L7R1"/>
<sequence>MKKWLICSFVLVILVSFTACSPSAEHESIKIGIAESDGAIWNYIAQKAEEAGLDIQLIPFSDYAESDIALANKEIDANAFQTISYFQSFTQKYKLNLTPLGTTYITPMGIYSKRYDRIRDIPRGAVVSVPDKAFDFGRALTVLQEAGLLTLKNGFNGTGSVDMIKDNPRHLKLKAVRQQDAVSGADVFVMKPSEAKKAGLNPKKHTLKSGGPMSGEEMNLIVVRVEDQDREALQTILELYQADDTAAFIEKEYQGDLVPAFLPLKRLSDWKNEFKH</sequence>
<dbReference type="PANTHER" id="PTHR30429">
    <property type="entry name" value="D-METHIONINE-BINDING LIPOPROTEIN METQ"/>
    <property type="match status" value="1"/>
</dbReference>
<comment type="subcellular location">
    <subcellularLocation>
        <location evidence="1">Membrane</location>
        <topology evidence="1">Lipid-anchor</topology>
    </subcellularLocation>
</comment>
<dbReference type="InterPro" id="IPR004872">
    <property type="entry name" value="Lipoprotein_NlpA"/>
</dbReference>
<dbReference type="PROSITE" id="PS51257">
    <property type="entry name" value="PROKAR_LIPOPROTEIN"/>
    <property type="match status" value="1"/>
</dbReference>
<dbReference type="EMBL" id="JXBC01000002">
    <property type="protein sequence ID" value="KIU11821.1"/>
    <property type="molecule type" value="Genomic_DNA"/>
</dbReference>
<gene>
    <name evidence="8" type="ORF">SC09_Contig19orf00065</name>
</gene>
<dbReference type="Gene3D" id="3.40.190.10">
    <property type="entry name" value="Periplasmic binding protein-like II"/>
    <property type="match status" value="2"/>
</dbReference>
<comment type="caution">
    <text evidence="8">The sequence shown here is derived from an EMBL/GenBank/DDBJ whole genome shotgun (WGS) entry which is preliminary data.</text>
</comment>
<accession>A0A0D1L7R1</accession>
<evidence type="ECO:0000256" key="3">
    <source>
        <dbReference type="ARBA" id="ARBA00022729"/>
    </source>
</evidence>
<dbReference type="SUPFAM" id="SSF53850">
    <property type="entry name" value="Periplasmic binding protein-like II"/>
    <property type="match status" value="1"/>
</dbReference>
<dbReference type="PATRIC" id="fig|1423.173.peg.703"/>
<keyword evidence="5" id="KW-0564">Palmitate</keyword>
<dbReference type="STRING" id="483913.AN935_04760"/>
<reference evidence="8 9" key="1">
    <citation type="submission" date="2014-12" db="EMBL/GenBank/DDBJ databases">
        <title>Comparative genome analysis of Bacillus coagulans HM-08, Clostridium butyricum HM-68, Bacillus subtilis HM-66 and Bacillus licheniformis BL-09.</title>
        <authorList>
            <person name="Zhang H."/>
        </authorList>
    </citation>
    <scope>NUCLEOTIDE SEQUENCE [LARGE SCALE GENOMIC DNA]</scope>
    <source>
        <strain evidence="8 9">HM-66</strain>
    </source>
</reference>
<comment type="similarity">
    <text evidence="2">Belongs to the NlpA lipoprotein family.</text>
</comment>
<evidence type="ECO:0008006" key="10">
    <source>
        <dbReference type="Google" id="ProtNLM"/>
    </source>
</evidence>
<dbReference type="GO" id="GO:0016020">
    <property type="term" value="C:membrane"/>
    <property type="evidence" value="ECO:0007669"/>
    <property type="project" value="UniProtKB-SubCell"/>
</dbReference>
<evidence type="ECO:0000313" key="8">
    <source>
        <dbReference type="EMBL" id="KIU11821.1"/>
    </source>
</evidence>
<keyword evidence="6" id="KW-0449">Lipoprotein</keyword>
<proteinExistence type="inferred from homology"/>
<evidence type="ECO:0000256" key="2">
    <source>
        <dbReference type="ARBA" id="ARBA00008973"/>
    </source>
</evidence>
<dbReference type="PANTHER" id="PTHR30429:SF3">
    <property type="entry name" value="LIPOPROTEIN"/>
    <property type="match status" value="1"/>
</dbReference>
<name>A0A0D1L7R1_BACIU</name>